<reference evidence="2" key="1">
    <citation type="journal article" date="2015" name="PLoS Genet.">
        <title>The dynamic genome and transcriptome of the human fungal pathogen Blastomyces and close relative Emmonsia.</title>
        <authorList>
            <person name="Munoz J.F."/>
            <person name="Gauthier G.M."/>
            <person name="Desjardins C.A."/>
            <person name="Gallo J.E."/>
            <person name="Holder J."/>
            <person name="Sullivan T.D."/>
            <person name="Marty A.J."/>
            <person name="Carmen J.C."/>
            <person name="Chen Z."/>
            <person name="Ding L."/>
            <person name="Gujja S."/>
            <person name="Magrini V."/>
            <person name="Misas E."/>
            <person name="Mitreva M."/>
            <person name="Priest M."/>
            <person name="Saif S."/>
            <person name="Whiston E.A."/>
            <person name="Young S."/>
            <person name="Zeng Q."/>
            <person name="Goldman W.E."/>
            <person name="Mardis E.R."/>
            <person name="Taylor J.W."/>
            <person name="McEwen J.G."/>
            <person name="Clay O.K."/>
            <person name="Klein B.S."/>
            <person name="Cuomo C.A."/>
        </authorList>
    </citation>
    <scope>NUCLEOTIDE SEQUENCE [LARGE SCALE GENOMIC DNA]</scope>
    <source>
        <strain evidence="2">UAMH 139</strain>
    </source>
</reference>
<keyword evidence="2" id="KW-1185">Reference proteome</keyword>
<feature type="non-terminal residue" evidence="1">
    <location>
        <position position="85"/>
    </location>
</feature>
<feature type="non-terminal residue" evidence="1">
    <location>
        <position position="1"/>
    </location>
</feature>
<proteinExistence type="predicted"/>
<dbReference type="AlphaFoldDB" id="A0A0H1BL50"/>
<evidence type="ECO:0000313" key="1">
    <source>
        <dbReference type="EMBL" id="KLJ12274.1"/>
    </source>
</evidence>
<comment type="caution">
    <text evidence="1">The sequence shown here is derived from an EMBL/GenBank/DDBJ whole genome shotgun (WGS) entry which is preliminary data.</text>
</comment>
<dbReference type="Proteomes" id="UP000053573">
    <property type="component" value="Unassembled WGS sequence"/>
</dbReference>
<name>A0A0H1BL50_9EURO</name>
<evidence type="ECO:0000313" key="2">
    <source>
        <dbReference type="Proteomes" id="UP000053573"/>
    </source>
</evidence>
<sequence>FRCFDQNSDHCLYHISLSKQIETIRSSASAVDTILSNTLMMNSYYINCCSKKEKNSDHIINQVKLKDTEEDNNNLLDLDFSLDSD</sequence>
<dbReference type="EMBL" id="LDEV01001046">
    <property type="protein sequence ID" value="KLJ12274.1"/>
    <property type="molecule type" value="Genomic_DNA"/>
</dbReference>
<gene>
    <name evidence="1" type="ORF">EMPG_09546</name>
</gene>
<accession>A0A0H1BL50</accession>
<organism evidence="1 2">
    <name type="scientific">Blastomyces silverae</name>
    <dbReference type="NCBI Taxonomy" id="2060906"/>
    <lineage>
        <taxon>Eukaryota</taxon>
        <taxon>Fungi</taxon>
        <taxon>Dikarya</taxon>
        <taxon>Ascomycota</taxon>
        <taxon>Pezizomycotina</taxon>
        <taxon>Eurotiomycetes</taxon>
        <taxon>Eurotiomycetidae</taxon>
        <taxon>Onygenales</taxon>
        <taxon>Ajellomycetaceae</taxon>
        <taxon>Blastomyces</taxon>
    </lineage>
</organism>
<protein>
    <submittedName>
        <fullName evidence="1">Uncharacterized protein</fullName>
    </submittedName>
</protein>